<organism evidence="1 2">
    <name type="scientific">Portunus trituberculatus</name>
    <name type="common">Swimming crab</name>
    <name type="synonym">Neptunus trituberculatus</name>
    <dbReference type="NCBI Taxonomy" id="210409"/>
    <lineage>
        <taxon>Eukaryota</taxon>
        <taxon>Metazoa</taxon>
        <taxon>Ecdysozoa</taxon>
        <taxon>Arthropoda</taxon>
        <taxon>Crustacea</taxon>
        <taxon>Multicrustacea</taxon>
        <taxon>Malacostraca</taxon>
        <taxon>Eumalacostraca</taxon>
        <taxon>Eucarida</taxon>
        <taxon>Decapoda</taxon>
        <taxon>Pleocyemata</taxon>
        <taxon>Brachyura</taxon>
        <taxon>Eubrachyura</taxon>
        <taxon>Portunoidea</taxon>
        <taxon>Portunidae</taxon>
        <taxon>Portuninae</taxon>
        <taxon>Portunus</taxon>
    </lineage>
</organism>
<dbReference type="EMBL" id="VSRR010008667">
    <property type="protein sequence ID" value="MPC49094.1"/>
    <property type="molecule type" value="Genomic_DNA"/>
</dbReference>
<reference evidence="1 2" key="1">
    <citation type="submission" date="2019-05" db="EMBL/GenBank/DDBJ databases">
        <title>Another draft genome of Portunus trituberculatus and its Hox gene families provides insights of decapod evolution.</title>
        <authorList>
            <person name="Jeong J.-H."/>
            <person name="Song I."/>
            <person name="Kim S."/>
            <person name="Choi T."/>
            <person name="Kim D."/>
            <person name="Ryu S."/>
            <person name="Kim W."/>
        </authorList>
    </citation>
    <scope>NUCLEOTIDE SEQUENCE [LARGE SCALE GENOMIC DNA]</scope>
    <source>
        <tissue evidence="1">Muscle</tissue>
    </source>
</reference>
<protein>
    <submittedName>
        <fullName evidence="1">Uncharacterized protein</fullName>
    </submittedName>
</protein>
<keyword evidence="2" id="KW-1185">Reference proteome</keyword>
<evidence type="ECO:0000313" key="1">
    <source>
        <dbReference type="EMBL" id="MPC49094.1"/>
    </source>
</evidence>
<dbReference type="AlphaFoldDB" id="A0A5B7FXQ6"/>
<dbReference type="Proteomes" id="UP000324222">
    <property type="component" value="Unassembled WGS sequence"/>
</dbReference>
<proteinExistence type="predicted"/>
<sequence>MGSVPEALCRLAWCDRAVLLGPHAWPLPRRQTPDDTHYNPLVPDIRNSEREGRWAEPGAAGWRWPGGDCSPEVLFFAVFSTLPTSCAAHCLILSAKRYLHPKLVILPKGRETRRLAGEEGSRAGDKGGGGRR</sequence>
<name>A0A5B7FXQ6_PORTR</name>
<comment type="caution">
    <text evidence="1">The sequence shown here is derived from an EMBL/GenBank/DDBJ whole genome shotgun (WGS) entry which is preliminary data.</text>
</comment>
<evidence type="ECO:0000313" key="2">
    <source>
        <dbReference type="Proteomes" id="UP000324222"/>
    </source>
</evidence>
<gene>
    <name evidence="1" type="ORF">E2C01_042888</name>
</gene>
<accession>A0A5B7FXQ6</accession>